<proteinExistence type="predicted"/>
<evidence type="ECO:0000313" key="1">
    <source>
        <dbReference type="EMBL" id="KAF4352452.1"/>
    </source>
</evidence>
<comment type="caution">
    <text evidence="1">The sequence shown here is derived from an EMBL/GenBank/DDBJ whole genome shotgun (WGS) entry which is preliminary data.</text>
</comment>
<evidence type="ECO:0000313" key="2">
    <source>
        <dbReference type="Proteomes" id="UP000583929"/>
    </source>
</evidence>
<gene>
    <name evidence="1" type="ORF">G4B88_018884</name>
</gene>
<reference evidence="1 2" key="1">
    <citation type="journal article" date="2020" name="bioRxiv">
        <title>Sequence and annotation of 42 cannabis genomes reveals extensive copy number variation in cannabinoid synthesis and pathogen resistance genes.</title>
        <authorList>
            <person name="Mckernan K.J."/>
            <person name="Helbert Y."/>
            <person name="Kane L.T."/>
            <person name="Ebling H."/>
            <person name="Zhang L."/>
            <person name="Liu B."/>
            <person name="Eaton Z."/>
            <person name="Mclaughlin S."/>
            <person name="Kingan S."/>
            <person name="Baybayan P."/>
            <person name="Concepcion G."/>
            <person name="Jordan M."/>
            <person name="Riva A."/>
            <person name="Barbazuk W."/>
            <person name="Harkins T."/>
        </authorList>
    </citation>
    <scope>NUCLEOTIDE SEQUENCE [LARGE SCALE GENOMIC DNA]</scope>
    <source>
        <strain evidence="2">cv. Jamaican Lion 4</strain>
        <tissue evidence="1">Leaf</tissue>
    </source>
</reference>
<keyword evidence="2" id="KW-1185">Reference proteome</keyword>
<sequence length="45" mass="5191">CVTCLFPCVTFGRVGEIVDEGTNCKYKNYNVINYYYTNLVAELFL</sequence>
<dbReference type="AlphaFoldDB" id="A0A7J6E240"/>
<accession>A0A7J6E240</accession>
<protein>
    <submittedName>
        <fullName evidence="1">Uncharacterized protein</fullName>
    </submittedName>
</protein>
<dbReference type="Proteomes" id="UP000583929">
    <property type="component" value="Unassembled WGS sequence"/>
</dbReference>
<dbReference type="EMBL" id="JAATIQ010000527">
    <property type="protein sequence ID" value="KAF4352452.1"/>
    <property type="molecule type" value="Genomic_DNA"/>
</dbReference>
<organism evidence="1 2">
    <name type="scientific">Cannabis sativa</name>
    <name type="common">Hemp</name>
    <name type="synonym">Marijuana</name>
    <dbReference type="NCBI Taxonomy" id="3483"/>
    <lineage>
        <taxon>Eukaryota</taxon>
        <taxon>Viridiplantae</taxon>
        <taxon>Streptophyta</taxon>
        <taxon>Embryophyta</taxon>
        <taxon>Tracheophyta</taxon>
        <taxon>Spermatophyta</taxon>
        <taxon>Magnoliopsida</taxon>
        <taxon>eudicotyledons</taxon>
        <taxon>Gunneridae</taxon>
        <taxon>Pentapetalae</taxon>
        <taxon>rosids</taxon>
        <taxon>fabids</taxon>
        <taxon>Rosales</taxon>
        <taxon>Cannabaceae</taxon>
        <taxon>Cannabis</taxon>
    </lineage>
</organism>
<feature type="non-terminal residue" evidence="1">
    <location>
        <position position="1"/>
    </location>
</feature>
<name>A0A7J6E240_CANSA</name>